<organism evidence="7 8">
    <name type="scientific">Acidovorax facilis</name>
    <dbReference type="NCBI Taxonomy" id="12917"/>
    <lineage>
        <taxon>Bacteria</taxon>
        <taxon>Pseudomonadati</taxon>
        <taxon>Pseudomonadota</taxon>
        <taxon>Betaproteobacteria</taxon>
        <taxon>Burkholderiales</taxon>
        <taxon>Comamonadaceae</taxon>
        <taxon>Acidovorax</taxon>
    </lineage>
</organism>
<keyword evidence="8" id="KW-1185">Reference proteome</keyword>
<dbReference type="Pfam" id="PF00034">
    <property type="entry name" value="Cytochrom_C"/>
    <property type="match status" value="1"/>
</dbReference>
<name>A0ABV8DI86_9BURK</name>
<dbReference type="PROSITE" id="PS51007">
    <property type="entry name" value="CYTC"/>
    <property type="match status" value="2"/>
</dbReference>
<feature type="domain" description="Cytochrome c" evidence="6">
    <location>
        <begin position="194"/>
        <end position="289"/>
    </location>
</feature>
<dbReference type="Pfam" id="PF13442">
    <property type="entry name" value="Cytochrome_CBB3"/>
    <property type="match status" value="1"/>
</dbReference>
<evidence type="ECO:0000259" key="6">
    <source>
        <dbReference type="PROSITE" id="PS51007"/>
    </source>
</evidence>
<feature type="domain" description="Cytochrome c" evidence="6">
    <location>
        <begin position="52"/>
        <end position="149"/>
    </location>
</feature>
<protein>
    <submittedName>
        <fullName evidence="7">C-type cytochrome</fullName>
    </submittedName>
</protein>
<gene>
    <name evidence="7" type="ORF">ACFOW3_24110</name>
</gene>
<dbReference type="EMBL" id="JBHSAJ010000070">
    <property type="protein sequence ID" value="MFC3937720.1"/>
    <property type="molecule type" value="Genomic_DNA"/>
</dbReference>
<dbReference type="PANTHER" id="PTHR35008">
    <property type="entry name" value="BLL4482 PROTEIN-RELATED"/>
    <property type="match status" value="1"/>
</dbReference>
<dbReference type="SUPFAM" id="SSF46626">
    <property type="entry name" value="Cytochrome c"/>
    <property type="match status" value="2"/>
</dbReference>
<evidence type="ECO:0000256" key="5">
    <source>
        <dbReference type="SAM" id="MobiDB-lite"/>
    </source>
</evidence>
<keyword evidence="3 4" id="KW-0408">Iron</keyword>
<feature type="compositionally biased region" description="Polar residues" evidence="5">
    <location>
        <begin position="335"/>
        <end position="344"/>
    </location>
</feature>
<dbReference type="PANTHER" id="PTHR35008:SF8">
    <property type="entry name" value="ALCOHOL DEHYDROGENASE CYTOCHROME C SUBUNIT"/>
    <property type="match status" value="1"/>
</dbReference>
<dbReference type="Gene3D" id="1.10.760.10">
    <property type="entry name" value="Cytochrome c-like domain"/>
    <property type="match status" value="2"/>
</dbReference>
<dbReference type="InterPro" id="IPR009056">
    <property type="entry name" value="Cyt_c-like_dom"/>
</dbReference>
<evidence type="ECO:0000256" key="3">
    <source>
        <dbReference type="ARBA" id="ARBA00023004"/>
    </source>
</evidence>
<reference evidence="8" key="1">
    <citation type="journal article" date="2019" name="Int. J. Syst. Evol. Microbiol.">
        <title>The Global Catalogue of Microorganisms (GCM) 10K type strain sequencing project: providing services to taxonomists for standard genome sequencing and annotation.</title>
        <authorList>
            <consortium name="The Broad Institute Genomics Platform"/>
            <consortium name="The Broad Institute Genome Sequencing Center for Infectious Disease"/>
            <person name="Wu L."/>
            <person name="Ma J."/>
        </authorList>
    </citation>
    <scope>NUCLEOTIDE SEQUENCE [LARGE SCALE GENOMIC DNA]</scope>
    <source>
        <strain evidence="8">CCUG 2113</strain>
    </source>
</reference>
<comment type="caution">
    <text evidence="7">The sequence shown here is derived from an EMBL/GenBank/DDBJ whole genome shotgun (WGS) entry which is preliminary data.</text>
</comment>
<evidence type="ECO:0000313" key="7">
    <source>
        <dbReference type="EMBL" id="MFC3937720.1"/>
    </source>
</evidence>
<evidence type="ECO:0000256" key="2">
    <source>
        <dbReference type="ARBA" id="ARBA00022723"/>
    </source>
</evidence>
<dbReference type="Proteomes" id="UP001595693">
    <property type="component" value="Unassembled WGS sequence"/>
</dbReference>
<evidence type="ECO:0000256" key="1">
    <source>
        <dbReference type="ARBA" id="ARBA00022617"/>
    </source>
</evidence>
<feature type="region of interest" description="Disordered" evidence="5">
    <location>
        <begin position="327"/>
        <end position="350"/>
    </location>
</feature>
<sequence length="350" mass="36914">MKRWIKWTAGGALLLGVVVVATATSGLYLAEQKRNRYIDIKPRPVAYTTDAQTIERGRYLYASRGCTDCHDAQGTGREFVNDGKGTRIVGPNITPAGVVARYQPEDWNSVIRHGVKPNGRPLLVMPSEDYNRFTNDDLNALVSYVRQFKPQEGTQAVVELPRPAWVLYGLGAIPDAAARIDHQLAPSRPVPAGVTVANGQYVANMCIGCHGADLSGGKIPGGPPDWPAAADIRPGANSAMARYPNAASFVAMLRTGKRPDGTPIQVMPFESLGQLSDVDAKALYLFLTAPGALAKAGGTGAGAGHAPASGEVGLNGGVADAHLVRVEQPKGPQHRPSNVPSVSSGLRMPG</sequence>
<accession>A0ABV8DI86</accession>
<dbReference type="RefSeq" id="WP_055400626.1">
    <property type="nucleotide sequence ID" value="NZ_JBHSAJ010000070.1"/>
</dbReference>
<dbReference type="InterPro" id="IPR036909">
    <property type="entry name" value="Cyt_c-like_dom_sf"/>
</dbReference>
<evidence type="ECO:0000313" key="8">
    <source>
        <dbReference type="Proteomes" id="UP001595693"/>
    </source>
</evidence>
<evidence type="ECO:0000256" key="4">
    <source>
        <dbReference type="PROSITE-ProRule" id="PRU00433"/>
    </source>
</evidence>
<proteinExistence type="predicted"/>
<keyword evidence="1 4" id="KW-0349">Heme</keyword>
<keyword evidence="2 4" id="KW-0479">Metal-binding</keyword>
<dbReference type="InterPro" id="IPR051459">
    <property type="entry name" value="Cytochrome_c-type_DH"/>
</dbReference>